<keyword evidence="4" id="KW-0813">Transport</keyword>
<dbReference type="InterPro" id="IPR001958">
    <property type="entry name" value="Tet-R_TetA/multi-R_MdtG-like"/>
</dbReference>
<comment type="similarity">
    <text evidence="2">Belongs to the major facilitator superfamily. Bcr/CmlA family.</text>
</comment>
<keyword evidence="7 9" id="KW-1133">Transmembrane helix</keyword>
<evidence type="ECO:0000256" key="1">
    <source>
        <dbReference type="ARBA" id="ARBA00004651"/>
    </source>
</evidence>
<feature type="transmembrane region" description="Helical" evidence="9">
    <location>
        <begin position="98"/>
        <end position="117"/>
    </location>
</feature>
<dbReference type="SUPFAM" id="SSF103473">
    <property type="entry name" value="MFS general substrate transporter"/>
    <property type="match status" value="1"/>
</dbReference>
<evidence type="ECO:0000313" key="11">
    <source>
        <dbReference type="EMBL" id="TGB08857.1"/>
    </source>
</evidence>
<dbReference type="NCBIfam" id="TIGR00710">
    <property type="entry name" value="efflux_Bcr_CflA"/>
    <property type="match status" value="1"/>
</dbReference>
<evidence type="ECO:0000256" key="7">
    <source>
        <dbReference type="ARBA" id="ARBA00022989"/>
    </source>
</evidence>
<dbReference type="GO" id="GO:1990961">
    <property type="term" value="P:xenobiotic detoxification by transmembrane export across the plasma membrane"/>
    <property type="evidence" value="ECO:0007669"/>
    <property type="project" value="InterPro"/>
</dbReference>
<protein>
    <submittedName>
        <fullName evidence="11">Bcr/CflA family multidrug efflux MFS transporter</fullName>
    </submittedName>
</protein>
<evidence type="ECO:0000256" key="2">
    <source>
        <dbReference type="ARBA" id="ARBA00006236"/>
    </source>
</evidence>
<feature type="transmembrane region" description="Helical" evidence="9">
    <location>
        <begin position="278"/>
        <end position="298"/>
    </location>
</feature>
<dbReference type="NCBIfam" id="NF008314">
    <property type="entry name" value="PRK11102.1"/>
    <property type="match status" value="1"/>
</dbReference>
<dbReference type="PANTHER" id="PTHR23502:SF132">
    <property type="entry name" value="POLYAMINE TRANSPORTER 2-RELATED"/>
    <property type="match status" value="1"/>
</dbReference>
<feature type="transmembrane region" description="Helical" evidence="9">
    <location>
        <begin position="72"/>
        <end position="92"/>
    </location>
</feature>
<feature type="transmembrane region" description="Helical" evidence="9">
    <location>
        <begin position="212"/>
        <end position="233"/>
    </location>
</feature>
<dbReference type="Proteomes" id="UP000297948">
    <property type="component" value="Unassembled WGS sequence"/>
</dbReference>
<dbReference type="InterPro" id="IPR004812">
    <property type="entry name" value="Efflux_drug-R_Bcr/CmlA"/>
</dbReference>
<reference evidence="11 12" key="1">
    <citation type="submission" date="2019-03" db="EMBL/GenBank/DDBJ databases">
        <authorList>
            <person name="Gonzalez-Pimentel J.L."/>
        </authorList>
    </citation>
    <scope>NUCLEOTIDE SEQUENCE [LARGE SCALE GENOMIC DNA]</scope>
    <source>
        <strain evidence="11 12">JCM 31289</strain>
    </source>
</reference>
<evidence type="ECO:0000313" key="12">
    <source>
        <dbReference type="Proteomes" id="UP000297948"/>
    </source>
</evidence>
<keyword evidence="8 9" id="KW-0472">Membrane</keyword>
<feature type="transmembrane region" description="Helical" evidence="9">
    <location>
        <begin position="245"/>
        <end position="266"/>
    </location>
</feature>
<evidence type="ECO:0000259" key="10">
    <source>
        <dbReference type="PROSITE" id="PS50850"/>
    </source>
</evidence>
<evidence type="ECO:0000256" key="3">
    <source>
        <dbReference type="ARBA" id="ARBA00007520"/>
    </source>
</evidence>
<evidence type="ECO:0000256" key="6">
    <source>
        <dbReference type="ARBA" id="ARBA00022692"/>
    </source>
</evidence>
<feature type="transmembrane region" description="Helical" evidence="9">
    <location>
        <begin position="304"/>
        <end position="326"/>
    </location>
</feature>
<dbReference type="OrthoDB" id="9814303at2"/>
<dbReference type="Gene3D" id="1.20.1720.10">
    <property type="entry name" value="Multidrug resistance protein D"/>
    <property type="match status" value="1"/>
</dbReference>
<feature type="transmembrane region" description="Helical" evidence="9">
    <location>
        <begin position="129"/>
        <end position="148"/>
    </location>
</feature>
<comment type="similarity">
    <text evidence="3">Belongs to the major facilitator superfamily. TCR/Tet family.</text>
</comment>
<dbReference type="EMBL" id="SRID01000115">
    <property type="protein sequence ID" value="TGB08857.1"/>
    <property type="molecule type" value="Genomic_DNA"/>
</dbReference>
<feature type="domain" description="Major facilitator superfamily (MFS) profile" evidence="10">
    <location>
        <begin position="2"/>
        <end position="389"/>
    </location>
</feature>
<dbReference type="InterPro" id="IPR011701">
    <property type="entry name" value="MFS"/>
</dbReference>
<proteinExistence type="inferred from homology"/>
<dbReference type="InterPro" id="IPR036259">
    <property type="entry name" value="MFS_trans_sf"/>
</dbReference>
<dbReference type="PANTHER" id="PTHR23502">
    <property type="entry name" value="MAJOR FACILITATOR SUPERFAMILY"/>
    <property type="match status" value="1"/>
</dbReference>
<feature type="transmembrane region" description="Helical" evidence="9">
    <location>
        <begin position="338"/>
        <end position="357"/>
    </location>
</feature>
<evidence type="ECO:0000256" key="5">
    <source>
        <dbReference type="ARBA" id="ARBA00022475"/>
    </source>
</evidence>
<dbReference type="Pfam" id="PF07690">
    <property type="entry name" value="MFS_1"/>
    <property type="match status" value="1"/>
</dbReference>
<dbReference type="AlphaFoldDB" id="A0A4Z0H6R5"/>
<name>A0A4Z0H6R5_9ACTN</name>
<dbReference type="InterPro" id="IPR005829">
    <property type="entry name" value="Sugar_transporter_CS"/>
</dbReference>
<dbReference type="PRINTS" id="PR01035">
    <property type="entry name" value="TCRTETA"/>
</dbReference>
<dbReference type="PROSITE" id="PS50850">
    <property type="entry name" value="MFS"/>
    <property type="match status" value="1"/>
</dbReference>
<organism evidence="11 12">
    <name type="scientific">Streptomyces palmae</name>
    <dbReference type="NCBI Taxonomy" id="1701085"/>
    <lineage>
        <taxon>Bacteria</taxon>
        <taxon>Bacillati</taxon>
        <taxon>Actinomycetota</taxon>
        <taxon>Actinomycetes</taxon>
        <taxon>Kitasatosporales</taxon>
        <taxon>Streptomycetaceae</taxon>
        <taxon>Streptomyces</taxon>
    </lineage>
</organism>
<dbReference type="CDD" id="cd17320">
    <property type="entry name" value="MFS_MdfA_MDR_like"/>
    <property type="match status" value="1"/>
</dbReference>
<comment type="caution">
    <text evidence="11">The sequence shown here is derived from an EMBL/GenBank/DDBJ whole genome shotgun (WGS) entry which is preliminary data.</text>
</comment>
<keyword evidence="5" id="KW-1003">Cell membrane</keyword>
<comment type="subcellular location">
    <subcellularLocation>
        <location evidence="1">Cell membrane</location>
        <topology evidence="1">Multi-pass membrane protein</topology>
    </subcellularLocation>
</comment>
<accession>A0A4Z0H6R5</accession>
<dbReference type="GO" id="GO:0042910">
    <property type="term" value="F:xenobiotic transmembrane transporter activity"/>
    <property type="evidence" value="ECO:0007669"/>
    <property type="project" value="InterPro"/>
</dbReference>
<evidence type="ECO:0000256" key="9">
    <source>
        <dbReference type="SAM" id="Phobius"/>
    </source>
</evidence>
<feature type="transmembrane region" description="Helical" evidence="9">
    <location>
        <begin position="363"/>
        <end position="383"/>
    </location>
</feature>
<keyword evidence="6 9" id="KW-0812">Transmembrane</keyword>
<dbReference type="FunFam" id="1.20.1720.10:FF:000005">
    <property type="entry name" value="Bcr/CflA family efflux transporter"/>
    <property type="match status" value="1"/>
</dbReference>
<feature type="transmembrane region" description="Helical" evidence="9">
    <location>
        <begin position="43"/>
        <end position="60"/>
    </location>
</feature>
<dbReference type="PROSITE" id="PS00216">
    <property type="entry name" value="SUGAR_TRANSPORT_1"/>
    <property type="match status" value="1"/>
</dbReference>
<sequence length="396" mass="40354">MALRLLFMLGALSAFGPLSLDMYLPALPDLATGLDVADAQVQLTLTSCLVGLAAGQLLAGPLSDRWGRRTPLLIGLAGYAVASVLCALAPNVTALTGLRLLQGMAGAVGIVISRAIVRDLYGGTAAARCFSLLMLVNGAAPILAPVIGGQLMRFTSWRGIFVTLGVIGALLLALTVLLLGETLPRERRLSGGLGQALRSFGALLRDPGFMRYALAGGFAFAAMFAYISASSFVLQDVYGLSPQRFSLLFAGNALGIMLLGQCNVRLLRRTSPQTPLRAGLLLSAAGGAGLLIAVTAGLGLPAVLVSLFAVVSSIGLIMPNSTALSLSGHPEAAGTASALLGLVQYALGGVSAPLTGLGGTGTALPMAVVIASFAGAAVLVYLWPGGRDRVQERDAS</sequence>
<keyword evidence="12" id="KW-1185">Reference proteome</keyword>
<dbReference type="GO" id="GO:0005886">
    <property type="term" value="C:plasma membrane"/>
    <property type="evidence" value="ECO:0007669"/>
    <property type="project" value="UniProtKB-SubCell"/>
</dbReference>
<evidence type="ECO:0000256" key="8">
    <source>
        <dbReference type="ARBA" id="ARBA00023136"/>
    </source>
</evidence>
<feature type="transmembrane region" description="Helical" evidence="9">
    <location>
        <begin position="160"/>
        <end position="180"/>
    </location>
</feature>
<evidence type="ECO:0000256" key="4">
    <source>
        <dbReference type="ARBA" id="ARBA00022448"/>
    </source>
</evidence>
<gene>
    <name evidence="11" type="ORF">E4099_14680</name>
</gene>
<dbReference type="InterPro" id="IPR020846">
    <property type="entry name" value="MFS_dom"/>
</dbReference>